<dbReference type="AlphaFoldDB" id="A0A4R3KHD4"/>
<evidence type="ECO:0000313" key="2">
    <source>
        <dbReference type="Proteomes" id="UP000295788"/>
    </source>
</evidence>
<protein>
    <submittedName>
        <fullName evidence="1">Uncharacterized protein</fullName>
    </submittedName>
</protein>
<evidence type="ECO:0000313" key="1">
    <source>
        <dbReference type="EMBL" id="TCS82543.1"/>
    </source>
</evidence>
<name>A0A4R3KHD4_9BACI</name>
<keyword evidence="2" id="KW-1185">Reference proteome</keyword>
<dbReference type="Proteomes" id="UP000295788">
    <property type="component" value="Unassembled WGS sequence"/>
</dbReference>
<comment type="caution">
    <text evidence="1">The sequence shown here is derived from an EMBL/GenBank/DDBJ whole genome shotgun (WGS) entry which is preliminary data.</text>
</comment>
<reference evidence="1 2" key="1">
    <citation type="submission" date="2019-03" db="EMBL/GenBank/DDBJ databases">
        <title>Genomic Encyclopedia of Type Strains, Phase IV (KMG-IV): sequencing the most valuable type-strain genomes for metagenomic binning, comparative biology and taxonomic classification.</title>
        <authorList>
            <person name="Goeker M."/>
        </authorList>
    </citation>
    <scope>NUCLEOTIDE SEQUENCE [LARGE SCALE GENOMIC DNA]</scope>
    <source>
        <strain evidence="1 2">DSM 23802</strain>
    </source>
</reference>
<proteinExistence type="predicted"/>
<gene>
    <name evidence="1" type="ORF">EDD72_10832</name>
</gene>
<organism evidence="1 2">
    <name type="scientific">Tepidibacillus fermentans</name>
    <dbReference type="NCBI Taxonomy" id="1281767"/>
    <lineage>
        <taxon>Bacteria</taxon>
        <taxon>Bacillati</taxon>
        <taxon>Bacillota</taxon>
        <taxon>Bacilli</taxon>
        <taxon>Bacillales</taxon>
        <taxon>Bacillaceae</taxon>
        <taxon>Tepidibacillus</taxon>
    </lineage>
</organism>
<sequence length="72" mass="8612">MSTPIYDKKKQLQYIKDKLQLITYMVNQIDSDSIELEDFQYLAEELKDLLVKTNMFHFRNETVQKEKGVPVK</sequence>
<dbReference type="RefSeq" id="WP_132768588.1">
    <property type="nucleotide sequence ID" value="NZ_SMAB01000008.1"/>
</dbReference>
<accession>A0A4R3KHD4</accession>
<dbReference type="InterPro" id="IPR047670">
    <property type="entry name" value="YfjT-like"/>
</dbReference>
<dbReference type="OrthoDB" id="2990422at2"/>
<dbReference type="NCBIfam" id="NF040878">
    <property type="entry name" value="SE1561_fam"/>
    <property type="match status" value="1"/>
</dbReference>
<dbReference type="EMBL" id="SMAB01000008">
    <property type="protein sequence ID" value="TCS82543.1"/>
    <property type="molecule type" value="Genomic_DNA"/>
</dbReference>